<dbReference type="Proteomes" id="UP000593564">
    <property type="component" value="Unassembled WGS sequence"/>
</dbReference>
<organism evidence="1 2">
    <name type="scientific">Camellia sinensis</name>
    <name type="common">Tea plant</name>
    <name type="synonym">Thea sinensis</name>
    <dbReference type="NCBI Taxonomy" id="4442"/>
    <lineage>
        <taxon>Eukaryota</taxon>
        <taxon>Viridiplantae</taxon>
        <taxon>Streptophyta</taxon>
        <taxon>Embryophyta</taxon>
        <taxon>Tracheophyta</taxon>
        <taxon>Spermatophyta</taxon>
        <taxon>Magnoliopsida</taxon>
        <taxon>eudicotyledons</taxon>
        <taxon>Gunneridae</taxon>
        <taxon>Pentapetalae</taxon>
        <taxon>asterids</taxon>
        <taxon>Ericales</taxon>
        <taxon>Theaceae</taxon>
        <taxon>Camellia</taxon>
    </lineage>
</organism>
<sequence length="80" mass="9129">MAAYNDWWQRKVAPCLDGAAAVLRQSSLAVVELLDIEMTKTVITDGHNHLGRCWRLDFGMKSKPLHRLRRYDSVGGWTSK</sequence>
<evidence type="ECO:0000313" key="1">
    <source>
        <dbReference type="EMBL" id="KAF5933892.1"/>
    </source>
</evidence>
<gene>
    <name evidence="1" type="ORF">HYC85_030063</name>
</gene>
<reference evidence="2" key="1">
    <citation type="journal article" date="2020" name="Nat. Commun.">
        <title>Genome assembly of wild tea tree DASZ reveals pedigree and selection history of tea varieties.</title>
        <authorList>
            <person name="Zhang W."/>
            <person name="Zhang Y."/>
            <person name="Qiu H."/>
            <person name="Guo Y."/>
            <person name="Wan H."/>
            <person name="Zhang X."/>
            <person name="Scossa F."/>
            <person name="Alseekh S."/>
            <person name="Zhang Q."/>
            <person name="Wang P."/>
            <person name="Xu L."/>
            <person name="Schmidt M.H."/>
            <person name="Jia X."/>
            <person name="Li D."/>
            <person name="Zhu A."/>
            <person name="Guo F."/>
            <person name="Chen W."/>
            <person name="Ni D."/>
            <person name="Usadel B."/>
            <person name="Fernie A.R."/>
            <person name="Wen W."/>
        </authorList>
    </citation>
    <scope>NUCLEOTIDE SEQUENCE [LARGE SCALE GENOMIC DNA]</scope>
    <source>
        <strain evidence="2">cv. G240</strain>
    </source>
</reference>
<dbReference type="AlphaFoldDB" id="A0A7J7FZP2"/>
<comment type="caution">
    <text evidence="1">The sequence shown here is derived from an EMBL/GenBank/DDBJ whole genome shotgun (WGS) entry which is preliminary data.</text>
</comment>
<protein>
    <submittedName>
        <fullName evidence="1">Uncharacterized protein</fullName>
    </submittedName>
</protein>
<dbReference type="EMBL" id="JACBKZ010000014">
    <property type="protein sequence ID" value="KAF5933892.1"/>
    <property type="molecule type" value="Genomic_DNA"/>
</dbReference>
<reference evidence="1 2" key="2">
    <citation type="submission" date="2020-07" db="EMBL/GenBank/DDBJ databases">
        <title>Genome assembly of wild tea tree DASZ reveals pedigree and selection history of tea varieties.</title>
        <authorList>
            <person name="Zhang W."/>
        </authorList>
    </citation>
    <scope>NUCLEOTIDE SEQUENCE [LARGE SCALE GENOMIC DNA]</scope>
    <source>
        <strain evidence="2">cv. G240</strain>
        <tissue evidence="1">Leaf</tissue>
    </source>
</reference>
<accession>A0A7J7FZP2</accession>
<keyword evidence="2" id="KW-1185">Reference proteome</keyword>
<name>A0A7J7FZP2_CAMSI</name>
<evidence type="ECO:0000313" key="2">
    <source>
        <dbReference type="Proteomes" id="UP000593564"/>
    </source>
</evidence>
<proteinExistence type="predicted"/>